<proteinExistence type="predicted"/>
<dbReference type="Proteomes" id="UP000182624">
    <property type="component" value="Unassembled WGS sequence"/>
</dbReference>
<name>A0A1I5VJ28_9FIRM</name>
<dbReference type="AlphaFoldDB" id="A0A1I5VJ28"/>
<sequence>MAYDNFENTPFDLNHDGHIDSNEAAYIYDTFYNEDNNVVDAGLEDDISFGGGGYYPTAEQRKKQKEDMDQLRRKVQESDRNNKLIAFGIMIAIRIILPNKLAACLLIFIVYVIASMFDVFG</sequence>
<gene>
    <name evidence="2" type="ORF">SAMN04487928_11773</name>
</gene>
<accession>A0A1I5VJ28</accession>
<dbReference type="EMBL" id="FOXO01000017">
    <property type="protein sequence ID" value="SFQ07554.1"/>
    <property type="molecule type" value="Genomic_DNA"/>
</dbReference>
<dbReference type="RefSeq" id="WP_074888916.1">
    <property type="nucleotide sequence ID" value="NZ_FOXO01000017.1"/>
</dbReference>
<evidence type="ECO:0000313" key="2">
    <source>
        <dbReference type="EMBL" id="SFQ07554.1"/>
    </source>
</evidence>
<reference evidence="3" key="1">
    <citation type="submission" date="2016-10" db="EMBL/GenBank/DDBJ databases">
        <authorList>
            <person name="Varghese N."/>
            <person name="Submissions S."/>
        </authorList>
    </citation>
    <scope>NUCLEOTIDE SEQUENCE [LARGE SCALE GENOMIC DNA]</scope>
    <source>
        <strain evidence="3">P18</strain>
    </source>
</reference>
<organism evidence="2 3">
    <name type="scientific">Butyrivibrio proteoclasticus</name>
    <dbReference type="NCBI Taxonomy" id="43305"/>
    <lineage>
        <taxon>Bacteria</taxon>
        <taxon>Bacillati</taxon>
        <taxon>Bacillota</taxon>
        <taxon>Clostridia</taxon>
        <taxon>Lachnospirales</taxon>
        <taxon>Lachnospiraceae</taxon>
        <taxon>Butyrivibrio</taxon>
    </lineage>
</organism>
<dbReference type="OrthoDB" id="2003134at2"/>
<evidence type="ECO:0000256" key="1">
    <source>
        <dbReference type="SAM" id="Phobius"/>
    </source>
</evidence>
<protein>
    <recommendedName>
        <fullName evidence="4">EF-hand domain-containing protein</fullName>
    </recommendedName>
</protein>
<evidence type="ECO:0000313" key="3">
    <source>
        <dbReference type="Proteomes" id="UP000182624"/>
    </source>
</evidence>
<keyword evidence="1" id="KW-0812">Transmembrane</keyword>
<evidence type="ECO:0008006" key="4">
    <source>
        <dbReference type="Google" id="ProtNLM"/>
    </source>
</evidence>
<keyword evidence="1" id="KW-0472">Membrane</keyword>
<keyword evidence="1" id="KW-1133">Transmembrane helix</keyword>
<keyword evidence="3" id="KW-1185">Reference proteome</keyword>
<dbReference type="eggNOG" id="ENOG502ZZJ2">
    <property type="taxonomic scope" value="Bacteria"/>
</dbReference>
<feature type="transmembrane region" description="Helical" evidence="1">
    <location>
        <begin position="84"/>
        <end position="114"/>
    </location>
</feature>